<gene>
    <name evidence="3" type="ORF">PJV93_05205</name>
</gene>
<evidence type="ECO:0000256" key="1">
    <source>
        <dbReference type="SAM" id="Phobius"/>
    </source>
</evidence>
<evidence type="ECO:0000259" key="2">
    <source>
        <dbReference type="Pfam" id="PF14827"/>
    </source>
</evidence>
<dbReference type="AlphaFoldDB" id="A0AAW7QB21"/>
<organism evidence="3 4">
    <name type="scientific">Aliarcobacter butzleri</name>
    <dbReference type="NCBI Taxonomy" id="28197"/>
    <lineage>
        <taxon>Bacteria</taxon>
        <taxon>Pseudomonadati</taxon>
        <taxon>Campylobacterota</taxon>
        <taxon>Epsilonproteobacteria</taxon>
        <taxon>Campylobacterales</taxon>
        <taxon>Arcobacteraceae</taxon>
        <taxon>Aliarcobacter</taxon>
    </lineage>
</organism>
<evidence type="ECO:0000313" key="4">
    <source>
        <dbReference type="Proteomes" id="UP001170364"/>
    </source>
</evidence>
<dbReference type="SUPFAM" id="SSF103190">
    <property type="entry name" value="Sensory domain-like"/>
    <property type="match status" value="1"/>
</dbReference>
<sequence>MILSFFKTYKKTLTIFIVLILLILYFLNKYNTILNQKEIDVFVSNKIKIVEDEIENQKNQALSLALMFSQNQEIIKNLRNKNSKELKEELLKLLLIISTYTKLELDIQVHTKDLEVFARSWEDKDFLQKLSSFREGLNRVKTTEKPYVSSELGKRFNIKAIAPIFDKNGDFLGSIEVIVDFKDLVLRLKNIGVSSAILLENEFLDIATIYKDSKKIDDFSVIYSSFDNYDSQFISNILKANLFFIEQNNKFYSKVVLGNFQGKNSGLLVVSFDKLIKNFVYLPSYSYYGDIKLEKNQNIEHNNLEKEIKIR</sequence>
<accession>A0AAW7QB21</accession>
<dbReference type="RefSeq" id="WP_301370268.1">
    <property type="nucleotide sequence ID" value="NZ_JAQJJF010000003.1"/>
</dbReference>
<evidence type="ECO:0000313" key="3">
    <source>
        <dbReference type="EMBL" id="MDN5123303.1"/>
    </source>
</evidence>
<dbReference type="EMBL" id="JAQJJG010000005">
    <property type="protein sequence ID" value="MDN5123303.1"/>
    <property type="molecule type" value="Genomic_DNA"/>
</dbReference>
<protein>
    <submittedName>
        <fullName evidence="3">Cache domain-containing protein</fullName>
    </submittedName>
</protein>
<feature type="transmembrane region" description="Helical" evidence="1">
    <location>
        <begin position="12"/>
        <end position="28"/>
    </location>
</feature>
<keyword evidence="1" id="KW-0812">Transmembrane</keyword>
<dbReference type="Pfam" id="PF14827">
    <property type="entry name" value="dCache_3"/>
    <property type="match status" value="1"/>
</dbReference>
<keyword evidence="1" id="KW-1133">Transmembrane helix</keyword>
<dbReference type="InterPro" id="IPR029151">
    <property type="entry name" value="Sensor-like_sf"/>
</dbReference>
<feature type="domain" description="Double Cache" evidence="2">
    <location>
        <begin position="44"/>
        <end position="201"/>
    </location>
</feature>
<comment type="caution">
    <text evidence="3">The sequence shown here is derived from an EMBL/GenBank/DDBJ whole genome shotgun (WGS) entry which is preliminary data.</text>
</comment>
<keyword evidence="1" id="KW-0472">Membrane</keyword>
<dbReference type="InterPro" id="IPR029150">
    <property type="entry name" value="dCache_3"/>
</dbReference>
<dbReference type="Gene3D" id="3.30.450.20">
    <property type="entry name" value="PAS domain"/>
    <property type="match status" value="1"/>
</dbReference>
<name>A0AAW7QB21_9BACT</name>
<reference evidence="3" key="1">
    <citation type="journal article" date="2023" name="Microorganisms">
        <title>Genomic Characterization of Arcobacter butzleri Strains Isolated from Various Sources in Lithuania.</title>
        <authorList>
            <person name="Uljanovas D."/>
            <person name="Golz G."/>
            <person name="Fleischmann S."/>
            <person name="Kudirkiene E."/>
            <person name="Kasetiene N."/>
            <person name="Grineviciene A."/>
            <person name="Tamuleviciene E."/>
            <person name="Aksomaitiene J."/>
            <person name="Alter T."/>
            <person name="Malakauskas M."/>
        </authorList>
    </citation>
    <scope>NUCLEOTIDE SEQUENCE</scope>
    <source>
        <strain evidence="3">S41</strain>
    </source>
</reference>
<dbReference type="Proteomes" id="UP001170364">
    <property type="component" value="Unassembled WGS sequence"/>
</dbReference>
<reference evidence="3" key="2">
    <citation type="submission" date="2023-01" db="EMBL/GenBank/DDBJ databases">
        <authorList>
            <person name="Uljanovas D."/>
        </authorList>
    </citation>
    <scope>NUCLEOTIDE SEQUENCE</scope>
    <source>
        <strain evidence="3">S41</strain>
    </source>
</reference>
<proteinExistence type="predicted"/>